<evidence type="ECO:0000256" key="1">
    <source>
        <dbReference type="ARBA" id="ARBA00009477"/>
    </source>
</evidence>
<dbReference type="PANTHER" id="PTHR30469">
    <property type="entry name" value="MULTIDRUG RESISTANCE PROTEIN MDTA"/>
    <property type="match status" value="1"/>
</dbReference>
<dbReference type="InterPro" id="IPR006143">
    <property type="entry name" value="RND_pump_MFP"/>
</dbReference>
<gene>
    <name evidence="5" type="primary">mdtA_5</name>
    <name evidence="5" type="ORF">GMJLKIPL_2173</name>
</gene>
<dbReference type="Gene3D" id="2.40.30.170">
    <property type="match status" value="1"/>
</dbReference>
<feature type="domain" description="Multidrug resistance protein MdtA-like C-terminal permuted SH3" evidence="4">
    <location>
        <begin position="323"/>
        <end position="375"/>
    </location>
</feature>
<reference evidence="5" key="1">
    <citation type="journal article" date="2021" name="Front. Microbiol.">
        <title>Comprehensive Comparative Genomics and Phenotyping of Methylobacterium Species.</title>
        <authorList>
            <person name="Alessa O."/>
            <person name="Ogura Y."/>
            <person name="Fujitani Y."/>
            <person name="Takami H."/>
            <person name="Hayashi T."/>
            <person name="Sahin N."/>
            <person name="Tani A."/>
        </authorList>
    </citation>
    <scope>NUCLEOTIDE SEQUENCE</scope>
    <source>
        <strain evidence="5">DSM 17168</strain>
    </source>
</reference>
<dbReference type="EMBL" id="BPQQ01000022">
    <property type="protein sequence ID" value="GJE00254.1"/>
    <property type="molecule type" value="Genomic_DNA"/>
</dbReference>
<keyword evidence="6" id="KW-1185">Reference proteome</keyword>
<feature type="signal peptide" evidence="2">
    <location>
        <begin position="1"/>
        <end position="32"/>
    </location>
</feature>
<dbReference type="Gene3D" id="2.40.420.20">
    <property type="match status" value="1"/>
</dbReference>
<feature type="chain" id="PRO_5046613765" evidence="2">
    <location>
        <begin position="33"/>
        <end position="405"/>
    </location>
</feature>
<dbReference type="NCBIfam" id="TIGR01730">
    <property type="entry name" value="RND_mfp"/>
    <property type="match status" value="1"/>
</dbReference>
<dbReference type="Gene3D" id="1.10.287.470">
    <property type="entry name" value="Helix hairpin bin"/>
    <property type="match status" value="1"/>
</dbReference>
<dbReference type="Gene3D" id="2.40.50.100">
    <property type="match status" value="1"/>
</dbReference>
<comment type="similarity">
    <text evidence="1">Belongs to the membrane fusion protein (MFP) (TC 8.A.1) family.</text>
</comment>
<dbReference type="Proteomes" id="UP001055153">
    <property type="component" value="Unassembled WGS sequence"/>
</dbReference>
<dbReference type="Pfam" id="PF25967">
    <property type="entry name" value="RND-MFP_C"/>
    <property type="match status" value="1"/>
</dbReference>
<sequence length="405" mass="42245">MPRLRLPVGVHAAPVAALLAVALAAPALPARAAGSELPVPAVTVAVAAEREIVERTVVTGTLVPRDEILVSPEIDGYRITELLVEEGDRVAQGDVLARLSREMLDAQLAQNAAAIAKAEGAVAQAQSTIIQAEAAQVEASLALERTRTLMKSGNATEAVLEQRTAAARSADGRLAAARNGLSIAEAELTQARALRRELDLKLARTEIRAPEGGIVSRRTARVGSTASGSGEPLFRLIARGEIELEGEVTETGMPRLKAGAPARLDLDTPEGPVAVQGRVRAVYPEIDRATRLGKVRIRLEPDPRLRIGAFARGSVEVARRTGVAVPIASVIYGTGGATALVVTGDRVEARSIRTGLSAGGLIEIRDGVKAGDAVVARAGSFLRDGDRVRPIFPAQPATADAAARP</sequence>
<dbReference type="PANTHER" id="PTHR30469:SF15">
    <property type="entry name" value="HLYD FAMILY OF SECRETION PROTEINS"/>
    <property type="match status" value="1"/>
</dbReference>
<accession>A0ABQ4SB79</accession>
<proteinExistence type="inferred from homology"/>
<name>A0ABQ4SB79_9HYPH</name>
<protein>
    <submittedName>
        <fullName evidence="5">Multidrug resistance protein MdtA</fullName>
    </submittedName>
</protein>
<evidence type="ECO:0000259" key="4">
    <source>
        <dbReference type="Pfam" id="PF25967"/>
    </source>
</evidence>
<comment type="caution">
    <text evidence="5">The sequence shown here is derived from an EMBL/GenBank/DDBJ whole genome shotgun (WGS) entry which is preliminary data.</text>
</comment>
<dbReference type="Pfam" id="PF25954">
    <property type="entry name" value="Beta-barrel_RND_2"/>
    <property type="match status" value="1"/>
</dbReference>
<dbReference type="SUPFAM" id="SSF111369">
    <property type="entry name" value="HlyD-like secretion proteins"/>
    <property type="match status" value="1"/>
</dbReference>
<organism evidence="5 6">
    <name type="scientific">Methylobacterium isbiliense</name>
    <dbReference type="NCBI Taxonomy" id="315478"/>
    <lineage>
        <taxon>Bacteria</taxon>
        <taxon>Pseudomonadati</taxon>
        <taxon>Pseudomonadota</taxon>
        <taxon>Alphaproteobacteria</taxon>
        <taxon>Hyphomicrobiales</taxon>
        <taxon>Methylobacteriaceae</taxon>
        <taxon>Methylobacterium</taxon>
    </lineage>
</organism>
<evidence type="ECO:0000256" key="2">
    <source>
        <dbReference type="SAM" id="SignalP"/>
    </source>
</evidence>
<dbReference type="InterPro" id="IPR058792">
    <property type="entry name" value="Beta-barrel_RND_2"/>
</dbReference>
<reference evidence="5" key="2">
    <citation type="submission" date="2021-08" db="EMBL/GenBank/DDBJ databases">
        <authorList>
            <person name="Tani A."/>
            <person name="Ola A."/>
            <person name="Ogura Y."/>
            <person name="Katsura K."/>
            <person name="Hayashi T."/>
        </authorList>
    </citation>
    <scope>NUCLEOTIDE SEQUENCE</scope>
    <source>
        <strain evidence="5">DSM 17168</strain>
    </source>
</reference>
<evidence type="ECO:0000313" key="6">
    <source>
        <dbReference type="Proteomes" id="UP001055153"/>
    </source>
</evidence>
<evidence type="ECO:0000259" key="3">
    <source>
        <dbReference type="Pfam" id="PF25954"/>
    </source>
</evidence>
<feature type="domain" description="CusB-like beta-barrel" evidence="3">
    <location>
        <begin position="245"/>
        <end position="315"/>
    </location>
</feature>
<evidence type="ECO:0000313" key="5">
    <source>
        <dbReference type="EMBL" id="GJE00254.1"/>
    </source>
</evidence>
<dbReference type="InterPro" id="IPR058627">
    <property type="entry name" value="MdtA-like_C"/>
</dbReference>
<keyword evidence="2" id="KW-0732">Signal</keyword>
<dbReference type="RefSeq" id="WP_238235131.1">
    <property type="nucleotide sequence ID" value="NZ_BPQQ01000022.1"/>
</dbReference>